<dbReference type="EMBL" id="VSSQ01110582">
    <property type="protein sequence ID" value="MPN48337.1"/>
    <property type="molecule type" value="Genomic_DNA"/>
</dbReference>
<name>A0A645IAI8_9ZZZZ</name>
<dbReference type="InterPro" id="IPR027268">
    <property type="entry name" value="Peptidase_M4/M1_CTD_sf"/>
</dbReference>
<evidence type="ECO:0000313" key="1">
    <source>
        <dbReference type="EMBL" id="MPN48337.1"/>
    </source>
</evidence>
<dbReference type="AlphaFoldDB" id="A0A645IAI8"/>
<protein>
    <recommendedName>
        <fullName evidence="2">Peptidase M1 membrane alanine aminopeptidase domain-containing protein</fullName>
    </recommendedName>
</protein>
<sequence>MYDFYKTVGKDTFFKILNTYYTNYIFKNSDLDDFINTCNEVSGQDYSSFFNYWVKNDFIPS</sequence>
<dbReference type="SUPFAM" id="SSF55486">
    <property type="entry name" value="Metalloproteases ('zincins'), catalytic domain"/>
    <property type="match status" value="1"/>
</dbReference>
<reference evidence="1" key="1">
    <citation type="submission" date="2019-08" db="EMBL/GenBank/DDBJ databases">
        <authorList>
            <person name="Kucharzyk K."/>
            <person name="Murdoch R.W."/>
            <person name="Higgins S."/>
            <person name="Loffler F."/>
        </authorList>
    </citation>
    <scope>NUCLEOTIDE SEQUENCE</scope>
</reference>
<accession>A0A645IAI8</accession>
<gene>
    <name evidence="1" type="ORF">SDC9_195944</name>
</gene>
<organism evidence="1">
    <name type="scientific">bioreactor metagenome</name>
    <dbReference type="NCBI Taxonomy" id="1076179"/>
    <lineage>
        <taxon>unclassified sequences</taxon>
        <taxon>metagenomes</taxon>
        <taxon>ecological metagenomes</taxon>
    </lineage>
</organism>
<proteinExistence type="predicted"/>
<comment type="caution">
    <text evidence="1">The sequence shown here is derived from an EMBL/GenBank/DDBJ whole genome shotgun (WGS) entry which is preliminary data.</text>
</comment>
<dbReference type="Gene3D" id="1.10.390.10">
    <property type="entry name" value="Neutral Protease Domain 2"/>
    <property type="match status" value="1"/>
</dbReference>
<evidence type="ECO:0008006" key="2">
    <source>
        <dbReference type="Google" id="ProtNLM"/>
    </source>
</evidence>